<evidence type="ECO:0000256" key="2">
    <source>
        <dbReference type="ARBA" id="ARBA00022475"/>
    </source>
</evidence>
<evidence type="ECO:0000256" key="4">
    <source>
        <dbReference type="ARBA" id="ARBA00022989"/>
    </source>
</evidence>
<feature type="transmembrane region" description="Helical" evidence="6">
    <location>
        <begin position="7"/>
        <end position="25"/>
    </location>
</feature>
<dbReference type="PANTHER" id="PTHR35007:SF2">
    <property type="entry name" value="PILUS ASSEMBLE PROTEIN"/>
    <property type="match status" value="1"/>
</dbReference>
<evidence type="ECO:0000256" key="5">
    <source>
        <dbReference type="ARBA" id="ARBA00023136"/>
    </source>
</evidence>
<dbReference type="PATRIC" id="fig|883114.3.peg.1372"/>
<proteinExistence type="predicted"/>
<keyword evidence="3 6" id="KW-0812">Transmembrane</keyword>
<dbReference type="HOGENOM" id="CLU_083256_0_0_9"/>
<evidence type="ECO:0000313" key="8">
    <source>
        <dbReference type="EMBL" id="EHR33336.1"/>
    </source>
</evidence>
<dbReference type="AlphaFoldDB" id="H3NPV8"/>
<dbReference type="STRING" id="883114.HMPREF9709_01380"/>
<evidence type="ECO:0000256" key="3">
    <source>
        <dbReference type="ARBA" id="ARBA00022692"/>
    </source>
</evidence>
<dbReference type="eggNOG" id="COG2064">
    <property type="taxonomic scope" value="Bacteria"/>
</dbReference>
<dbReference type="InterPro" id="IPR018076">
    <property type="entry name" value="T2SS_GspF_dom"/>
</dbReference>
<keyword evidence="9" id="KW-1185">Reference proteome</keyword>
<dbReference type="OrthoDB" id="9793966at2"/>
<comment type="caution">
    <text evidence="8">The sequence shown here is derived from an EMBL/GenBank/DDBJ whole genome shotgun (WGS) entry which is preliminary data.</text>
</comment>
<evidence type="ECO:0000259" key="7">
    <source>
        <dbReference type="Pfam" id="PF00482"/>
    </source>
</evidence>
<feature type="transmembrane region" description="Helical" evidence="6">
    <location>
        <begin position="91"/>
        <end position="109"/>
    </location>
</feature>
<dbReference type="Proteomes" id="UP000004191">
    <property type="component" value="Unassembled WGS sequence"/>
</dbReference>
<feature type="transmembrane region" description="Helical" evidence="6">
    <location>
        <begin position="264"/>
        <end position="287"/>
    </location>
</feature>
<feature type="domain" description="Type II secretion system protein GspF" evidence="7">
    <location>
        <begin position="157"/>
        <end position="282"/>
    </location>
</feature>
<dbReference type="GeneID" id="96999343"/>
<dbReference type="Pfam" id="PF00482">
    <property type="entry name" value="T2SSF"/>
    <property type="match status" value="1"/>
</dbReference>
<dbReference type="PANTHER" id="PTHR35007">
    <property type="entry name" value="INTEGRAL MEMBRANE PROTEIN-RELATED"/>
    <property type="match status" value="1"/>
</dbReference>
<organism evidence="8 9">
    <name type="scientific">Helcococcus kunzii ATCC 51366</name>
    <dbReference type="NCBI Taxonomy" id="883114"/>
    <lineage>
        <taxon>Bacteria</taxon>
        <taxon>Bacillati</taxon>
        <taxon>Bacillota</taxon>
        <taxon>Tissierellia</taxon>
        <taxon>Tissierellales</taxon>
        <taxon>Peptoniphilaceae</taxon>
        <taxon>Helcococcus</taxon>
    </lineage>
</organism>
<comment type="subcellular location">
    <subcellularLocation>
        <location evidence="1">Cell membrane</location>
        <topology evidence="1">Multi-pass membrane protein</topology>
    </subcellularLocation>
</comment>
<evidence type="ECO:0000256" key="1">
    <source>
        <dbReference type="ARBA" id="ARBA00004651"/>
    </source>
</evidence>
<accession>H3NPV8</accession>
<keyword evidence="4 6" id="KW-1133">Transmembrane helix</keyword>
<feature type="transmembrane region" description="Helical" evidence="6">
    <location>
        <begin position="115"/>
        <end position="132"/>
    </location>
</feature>
<dbReference type="GO" id="GO:0005886">
    <property type="term" value="C:plasma membrane"/>
    <property type="evidence" value="ECO:0007669"/>
    <property type="project" value="UniProtKB-SubCell"/>
</dbReference>
<gene>
    <name evidence="8" type="ORF">HMPREF9709_01380</name>
</gene>
<sequence>MVNLYEIIIFIIGGIFLLFWLFLYAKGYKHHEMFEGLNESEYPLSQVYFVGYELLEMLGYEYKSKKDREDRRKISIYYGSKYVEYYLRVQYAQRITLLLTLLVFSFIMYGFVGDVIILIVMIILSLTIYYHYSTLMKSRVEKRSEELIREFPNVVSKLALLTNAGMIMKEAWYEVSNNGDSKIYQEMRHTVDEIENGTSEIEAYINFGTRSFLPEIKKFASTIAQGVLKGNAELSIMLQQQSKEVWGIKKQDVMRQGEKAASKLTIPLMLMFVGILVMIIIPIFASIGGA</sequence>
<name>H3NPV8_9FIRM</name>
<reference evidence="8 9" key="1">
    <citation type="submission" date="2012-01" db="EMBL/GenBank/DDBJ databases">
        <title>The Genome Sequence of Helcococcus kunzii ATCC 51366.</title>
        <authorList>
            <consortium name="The Broad Institute Genome Sequencing Platform"/>
            <person name="Earl A."/>
            <person name="Ward D."/>
            <person name="Feldgarden M."/>
            <person name="Gevers D."/>
            <person name="Huys G."/>
            <person name="Young S.K."/>
            <person name="Zeng Q."/>
            <person name="Gargeya S."/>
            <person name="Fitzgerald M."/>
            <person name="Haas B."/>
            <person name="Abouelleil A."/>
            <person name="Alvarado L."/>
            <person name="Arachchi H.M."/>
            <person name="Berlin A."/>
            <person name="Chapman S.B."/>
            <person name="Gearin G."/>
            <person name="Goldberg J."/>
            <person name="Griggs A."/>
            <person name="Gujja S."/>
            <person name="Hansen M."/>
            <person name="Heiman D."/>
            <person name="Howarth C."/>
            <person name="Larimer J."/>
            <person name="Lui A."/>
            <person name="MacDonald P.J.P."/>
            <person name="McCowen C."/>
            <person name="Montmayeur A."/>
            <person name="Murphy C."/>
            <person name="Neiman D."/>
            <person name="Pearson M."/>
            <person name="Priest M."/>
            <person name="Roberts A."/>
            <person name="Saif S."/>
            <person name="Shea T."/>
            <person name="Sisk P."/>
            <person name="Stolte C."/>
            <person name="Sykes S."/>
            <person name="Wortman J."/>
            <person name="Nusbaum C."/>
            <person name="Birren B."/>
        </authorList>
    </citation>
    <scope>NUCLEOTIDE SEQUENCE [LARGE SCALE GENOMIC DNA]</scope>
    <source>
        <strain evidence="8 9">ATCC 51366</strain>
    </source>
</reference>
<dbReference type="EMBL" id="AGEI01000024">
    <property type="protein sequence ID" value="EHR33336.1"/>
    <property type="molecule type" value="Genomic_DNA"/>
</dbReference>
<keyword evidence="5 6" id="KW-0472">Membrane</keyword>
<dbReference type="RefSeq" id="WP_005398895.1">
    <property type="nucleotide sequence ID" value="NZ_JH601088.1"/>
</dbReference>
<keyword evidence="2" id="KW-1003">Cell membrane</keyword>
<evidence type="ECO:0000256" key="6">
    <source>
        <dbReference type="SAM" id="Phobius"/>
    </source>
</evidence>
<evidence type="ECO:0000313" key="9">
    <source>
        <dbReference type="Proteomes" id="UP000004191"/>
    </source>
</evidence>
<protein>
    <recommendedName>
        <fullName evidence="7">Type II secretion system protein GspF domain-containing protein</fullName>
    </recommendedName>
</protein>